<dbReference type="GO" id="GO:0046983">
    <property type="term" value="F:protein dimerization activity"/>
    <property type="evidence" value="ECO:0007669"/>
    <property type="project" value="InterPro"/>
</dbReference>
<keyword evidence="3" id="KW-0902">Two-component regulatory system</keyword>
<feature type="transmembrane region" description="Helical" evidence="5">
    <location>
        <begin position="101"/>
        <end position="118"/>
    </location>
</feature>
<sequence>MSGLRCNLQTTGARSTGELARPVAPSEGVTARSAARYGVVLVWFPVLLLFPLLNLSGDTLAAVGQVALVVGIAAVAVATVLATVLATGLTGPAPRPTRSMVVHMVALVALIVLAAMQGEGWQTVWGVLAIVTPAVLRGWRLALAIGLATVGVAVSIALIEGIGDTYLLTVGGTLLSGMTTTAFLRLLEAVEQLRRTREELARAAVAEERARMSRDLHDLLGHTLSVMVVKAEAVRRLAARDPEAAAVHAADIEDVGRAALADVRAAVDQMKTLSLTEELDGARRALDAAGIRTSVIPAPPDMPDITGQALAWVVREGATNVLRHSGASSCRFELTEDAGGFRLAVVDDGVGGLTGTAGPGERSGGLEGLRQRLRLVDGRLDVRPGEDGFRLEARVPAS</sequence>
<dbReference type="InterPro" id="IPR050482">
    <property type="entry name" value="Sensor_HK_TwoCompSys"/>
</dbReference>
<dbReference type="GO" id="GO:0016020">
    <property type="term" value="C:membrane"/>
    <property type="evidence" value="ECO:0007669"/>
    <property type="project" value="InterPro"/>
</dbReference>
<dbReference type="AlphaFoldDB" id="A0A7Z0IQL7"/>
<organism evidence="7 8">
    <name type="scientific">Nocardioides panzhihuensis</name>
    <dbReference type="NCBI Taxonomy" id="860243"/>
    <lineage>
        <taxon>Bacteria</taxon>
        <taxon>Bacillati</taxon>
        <taxon>Actinomycetota</taxon>
        <taxon>Actinomycetes</taxon>
        <taxon>Propionibacteriales</taxon>
        <taxon>Nocardioidaceae</taxon>
        <taxon>Nocardioides</taxon>
    </lineage>
</organism>
<accession>A0A7Z0IQL7</accession>
<reference evidence="7 8" key="1">
    <citation type="submission" date="2020-07" db="EMBL/GenBank/DDBJ databases">
        <title>Sequencing the genomes of 1000 actinobacteria strains.</title>
        <authorList>
            <person name="Klenk H.-P."/>
        </authorList>
    </citation>
    <scope>NUCLEOTIDE SEQUENCE [LARGE SCALE GENOMIC DNA]</scope>
    <source>
        <strain evidence="7 8">DSM 26487</strain>
    </source>
</reference>
<dbReference type="Gene3D" id="3.30.565.10">
    <property type="entry name" value="Histidine kinase-like ATPase, C-terminal domain"/>
    <property type="match status" value="1"/>
</dbReference>
<dbReference type="Pfam" id="PF07730">
    <property type="entry name" value="HisKA_3"/>
    <property type="match status" value="1"/>
</dbReference>
<name>A0A7Z0IQL7_9ACTN</name>
<keyword evidence="5" id="KW-0812">Transmembrane</keyword>
<evidence type="ECO:0000313" key="8">
    <source>
        <dbReference type="Proteomes" id="UP000564496"/>
    </source>
</evidence>
<dbReference type="InterPro" id="IPR011712">
    <property type="entry name" value="Sig_transdc_His_kin_sub3_dim/P"/>
</dbReference>
<evidence type="ECO:0000256" key="4">
    <source>
        <dbReference type="SAM" id="Coils"/>
    </source>
</evidence>
<evidence type="ECO:0000259" key="6">
    <source>
        <dbReference type="Pfam" id="PF07730"/>
    </source>
</evidence>
<evidence type="ECO:0000256" key="3">
    <source>
        <dbReference type="ARBA" id="ARBA00023012"/>
    </source>
</evidence>
<dbReference type="PANTHER" id="PTHR24421">
    <property type="entry name" value="NITRATE/NITRITE SENSOR PROTEIN NARX-RELATED"/>
    <property type="match status" value="1"/>
</dbReference>
<keyword evidence="5" id="KW-1133">Transmembrane helix</keyword>
<feature type="transmembrane region" description="Helical" evidence="5">
    <location>
        <begin position="34"/>
        <end position="53"/>
    </location>
</feature>
<keyword evidence="8" id="KW-1185">Reference proteome</keyword>
<keyword evidence="1 7" id="KW-0808">Transferase</keyword>
<dbReference type="CDD" id="cd16917">
    <property type="entry name" value="HATPase_UhpB-NarQ-NarX-like"/>
    <property type="match status" value="1"/>
</dbReference>
<dbReference type="Gene3D" id="1.20.5.1930">
    <property type="match status" value="1"/>
</dbReference>
<keyword evidence="4" id="KW-0175">Coiled coil</keyword>
<feature type="coiled-coil region" evidence="4">
    <location>
        <begin position="183"/>
        <end position="210"/>
    </location>
</feature>
<feature type="domain" description="Signal transduction histidine kinase subgroup 3 dimerisation and phosphoacceptor" evidence="6">
    <location>
        <begin position="208"/>
        <end position="272"/>
    </location>
</feature>
<dbReference type="RefSeq" id="WP_179656484.1">
    <property type="nucleotide sequence ID" value="NZ_JACBZR010000001.1"/>
</dbReference>
<gene>
    <name evidence="7" type="ORF">BJ988_000450</name>
</gene>
<comment type="caution">
    <text evidence="7">The sequence shown here is derived from an EMBL/GenBank/DDBJ whole genome shotgun (WGS) entry which is preliminary data.</text>
</comment>
<protein>
    <submittedName>
        <fullName evidence="7">Two-component system sensor histidine kinase DesK</fullName>
        <ecNumber evidence="7">2.7.13.3</ecNumber>
    </submittedName>
</protein>
<proteinExistence type="predicted"/>
<feature type="transmembrane region" description="Helical" evidence="5">
    <location>
        <begin position="65"/>
        <end position="89"/>
    </location>
</feature>
<dbReference type="InterPro" id="IPR036890">
    <property type="entry name" value="HATPase_C_sf"/>
</dbReference>
<dbReference type="SUPFAM" id="SSF55874">
    <property type="entry name" value="ATPase domain of HSP90 chaperone/DNA topoisomerase II/histidine kinase"/>
    <property type="match status" value="1"/>
</dbReference>
<dbReference type="Proteomes" id="UP000564496">
    <property type="component" value="Unassembled WGS sequence"/>
</dbReference>
<dbReference type="PANTHER" id="PTHR24421:SF63">
    <property type="entry name" value="SENSOR HISTIDINE KINASE DESK"/>
    <property type="match status" value="1"/>
</dbReference>
<dbReference type="EMBL" id="JACBZR010000001">
    <property type="protein sequence ID" value="NYI75802.1"/>
    <property type="molecule type" value="Genomic_DNA"/>
</dbReference>
<dbReference type="EC" id="2.7.13.3" evidence="7"/>
<evidence type="ECO:0000256" key="2">
    <source>
        <dbReference type="ARBA" id="ARBA00022777"/>
    </source>
</evidence>
<evidence type="ECO:0000256" key="1">
    <source>
        <dbReference type="ARBA" id="ARBA00022679"/>
    </source>
</evidence>
<feature type="transmembrane region" description="Helical" evidence="5">
    <location>
        <begin position="166"/>
        <end position="187"/>
    </location>
</feature>
<evidence type="ECO:0000256" key="5">
    <source>
        <dbReference type="SAM" id="Phobius"/>
    </source>
</evidence>
<keyword evidence="2 7" id="KW-0418">Kinase</keyword>
<feature type="transmembrane region" description="Helical" evidence="5">
    <location>
        <begin position="138"/>
        <end position="159"/>
    </location>
</feature>
<evidence type="ECO:0000313" key="7">
    <source>
        <dbReference type="EMBL" id="NYI75802.1"/>
    </source>
</evidence>
<keyword evidence="5" id="KW-0472">Membrane</keyword>
<dbReference type="GO" id="GO:0000155">
    <property type="term" value="F:phosphorelay sensor kinase activity"/>
    <property type="evidence" value="ECO:0007669"/>
    <property type="project" value="InterPro"/>
</dbReference>